<evidence type="ECO:0000256" key="3">
    <source>
        <dbReference type="ARBA" id="ARBA00023242"/>
    </source>
</evidence>
<feature type="region of interest" description="Disordered" evidence="4">
    <location>
        <begin position="1"/>
        <end position="23"/>
    </location>
</feature>
<name>A0ABM1ME75_NICVS</name>
<evidence type="ECO:0000313" key="5">
    <source>
        <dbReference type="Proteomes" id="UP000695000"/>
    </source>
</evidence>
<gene>
    <name evidence="6" type="primary">LOC108559983</name>
</gene>
<evidence type="ECO:0000256" key="4">
    <source>
        <dbReference type="SAM" id="MobiDB-lite"/>
    </source>
</evidence>
<dbReference type="Pfam" id="PF15341">
    <property type="entry name" value="SLX9"/>
    <property type="match status" value="1"/>
</dbReference>
<organism evidence="5 6">
    <name type="scientific">Nicrophorus vespilloides</name>
    <name type="common">Boreal carrion beetle</name>
    <dbReference type="NCBI Taxonomy" id="110193"/>
    <lineage>
        <taxon>Eukaryota</taxon>
        <taxon>Metazoa</taxon>
        <taxon>Ecdysozoa</taxon>
        <taxon>Arthropoda</taxon>
        <taxon>Hexapoda</taxon>
        <taxon>Insecta</taxon>
        <taxon>Pterygota</taxon>
        <taxon>Neoptera</taxon>
        <taxon>Endopterygota</taxon>
        <taxon>Coleoptera</taxon>
        <taxon>Polyphaga</taxon>
        <taxon>Staphyliniformia</taxon>
        <taxon>Silphidae</taxon>
        <taxon>Nicrophorinae</taxon>
        <taxon>Nicrophorus</taxon>
    </lineage>
</organism>
<comment type="similarity">
    <text evidence="2">Belongs to the SLX9 family.</text>
</comment>
<protein>
    <submittedName>
        <fullName evidence="6">Uncharacterized protein LOC108559983</fullName>
    </submittedName>
</protein>
<proteinExistence type="inferred from homology"/>
<comment type="subcellular location">
    <subcellularLocation>
        <location evidence="1">Nucleus</location>
        <location evidence="1">Nucleolus</location>
    </subcellularLocation>
</comment>
<accession>A0ABM1ME75</accession>
<dbReference type="Proteomes" id="UP000695000">
    <property type="component" value="Unplaced"/>
</dbReference>
<sequence>MGKQRRQRQQYHIQAVNSKKSEKVIENTAQDNSVANTTSMNISLESNPFANMSIDTGSIKKTLHEYKDDDVRSVKSFKSVKSEIGGGSGIKKKDKIKMRRVLLMKKLEKLKKVKAVKKGRHELMGDTKSLLDALDFVTVKDCVKGEEVLTKTRPIQKADKRKKDFAKGVTIYQKIMKNSQFLKNPMDAIKDHVAAVVEAEKNKIVKKK</sequence>
<reference evidence="6" key="1">
    <citation type="submission" date="2025-08" db="UniProtKB">
        <authorList>
            <consortium name="RefSeq"/>
        </authorList>
    </citation>
    <scope>IDENTIFICATION</scope>
    <source>
        <tissue evidence="6">Whole Larva</tissue>
    </source>
</reference>
<keyword evidence="5" id="KW-1185">Reference proteome</keyword>
<evidence type="ECO:0000313" key="6">
    <source>
        <dbReference type="RefSeq" id="XP_017772875.1"/>
    </source>
</evidence>
<dbReference type="RefSeq" id="XP_017772875.1">
    <property type="nucleotide sequence ID" value="XM_017917386.1"/>
</dbReference>
<keyword evidence="3" id="KW-0539">Nucleus</keyword>
<evidence type="ECO:0000256" key="1">
    <source>
        <dbReference type="ARBA" id="ARBA00004604"/>
    </source>
</evidence>
<dbReference type="InterPro" id="IPR028160">
    <property type="entry name" value="Slx9-like"/>
</dbReference>
<evidence type="ECO:0000256" key="2">
    <source>
        <dbReference type="ARBA" id="ARBA00011022"/>
    </source>
</evidence>
<dbReference type="GeneID" id="108559983"/>